<dbReference type="GO" id="GO:0016491">
    <property type="term" value="F:oxidoreductase activity"/>
    <property type="evidence" value="ECO:0007669"/>
    <property type="project" value="InterPro"/>
</dbReference>
<dbReference type="EMBL" id="GAPW01002868">
    <property type="protein sequence ID" value="JAC10730.1"/>
    <property type="molecule type" value="mRNA"/>
</dbReference>
<dbReference type="GO" id="GO:0005506">
    <property type="term" value="F:iron ion binding"/>
    <property type="evidence" value="ECO:0007669"/>
    <property type="project" value="InterPro"/>
</dbReference>
<reference evidence="7" key="1">
    <citation type="journal article" date="2014" name="PLoS Negl. Trop. Dis.">
        <title>Identification and characterization of seminal fluid proteins in the Asian tiger mosquito, Aedes albopictus.</title>
        <authorList>
            <person name="Boes K.E."/>
            <person name="Ribeiro J.M."/>
            <person name="Wong A."/>
            <person name="Harrington L.C."/>
            <person name="Wolfner M.F."/>
            <person name="Sirot L.K."/>
        </authorList>
    </citation>
    <scope>NUCLEOTIDE SEQUENCE</scope>
    <source>
        <tissue evidence="7">Reproductive organs</tissue>
    </source>
</reference>
<evidence type="ECO:0000259" key="6">
    <source>
        <dbReference type="Pfam" id="PF04116"/>
    </source>
</evidence>
<dbReference type="GO" id="GO:0016020">
    <property type="term" value="C:membrane"/>
    <property type="evidence" value="ECO:0007669"/>
    <property type="project" value="UniProtKB-SubCell"/>
</dbReference>
<comment type="subcellular location">
    <subcellularLocation>
        <location evidence="1">Membrane</location>
    </subcellularLocation>
</comment>
<dbReference type="GO" id="GO:0008610">
    <property type="term" value="P:lipid biosynthetic process"/>
    <property type="evidence" value="ECO:0007669"/>
    <property type="project" value="InterPro"/>
</dbReference>
<protein>
    <submittedName>
        <fullName evidence="7">Putative c-4 sterol methyl oxidase</fullName>
    </submittedName>
</protein>
<dbReference type="AlphaFoldDB" id="A0A023EP36"/>
<keyword evidence="3 5" id="KW-1133">Transmembrane helix</keyword>
<evidence type="ECO:0000256" key="4">
    <source>
        <dbReference type="ARBA" id="ARBA00023136"/>
    </source>
</evidence>
<feature type="transmembrane region" description="Helical" evidence="5">
    <location>
        <begin position="44"/>
        <end position="67"/>
    </location>
</feature>
<feature type="transmembrane region" description="Helical" evidence="5">
    <location>
        <begin position="132"/>
        <end position="154"/>
    </location>
</feature>
<dbReference type="VEuPathDB" id="VectorBase:AALC636_013889"/>
<evidence type="ECO:0000256" key="1">
    <source>
        <dbReference type="ARBA" id="ARBA00004370"/>
    </source>
</evidence>
<dbReference type="Pfam" id="PF04116">
    <property type="entry name" value="FA_hydroxylase"/>
    <property type="match status" value="1"/>
</dbReference>
<accession>A0A023EP36</accession>
<evidence type="ECO:0000313" key="7">
    <source>
        <dbReference type="EMBL" id="JAC10730.1"/>
    </source>
</evidence>
<sequence>MSLGVEIFDLPARHFQVFWGASGDLWQSLWDRVLDVTGDDPFRLWIFGTLIYTMALYWTIGSIYTLLDVTNRPAFMRRFKVQPGTNEPVDNDRLRRVIQQVLFNQVFTGLPMLLGLYHLITPQTPELIRKLPTFTTVLWQLAVCIVIEELGFYYSHRLLHHGRIYRFIHKQHHEWTAPIAITAMYANPIENLISNLLPIGVGVWSTGCHISVAWLWFTMAISNTLHVHSGYHLPFLPSPEQHDFHHLKFNQCFGVLGVLDWLHGTSSMFKSSKQAERDYIMTGFRPVREIHPDEGQEGGKKIK</sequence>
<proteinExistence type="evidence at transcript level"/>
<dbReference type="InterPro" id="IPR050307">
    <property type="entry name" value="Sterol_Desaturase_Related"/>
</dbReference>
<dbReference type="InterPro" id="IPR006694">
    <property type="entry name" value="Fatty_acid_hydroxylase"/>
</dbReference>
<dbReference type="VEuPathDB" id="VectorBase:AALF027938"/>
<organism evidence="7">
    <name type="scientific">Aedes albopictus</name>
    <name type="common">Asian tiger mosquito</name>
    <name type="synonym">Stegomyia albopicta</name>
    <dbReference type="NCBI Taxonomy" id="7160"/>
    <lineage>
        <taxon>Eukaryota</taxon>
        <taxon>Metazoa</taxon>
        <taxon>Ecdysozoa</taxon>
        <taxon>Arthropoda</taxon>
        <taxon>Hexapoda</taxon>
        <taxon>Insecta</taxon>
        <taxon>Pterygota</taxon>
        <taxon>Neoptera</taxon>
        <taxon>Endopterygota</taxon>
        <taxon>Diptera</taxon>
        <taxon>Nematocera</taxon>
        <taxon>Culicoidea</taxon>
        <taxon>Culicidae</taxon>
        <taxon>Culicinae</taxon>
        <taxon>Aedini</taxon>
        <taxon>Aedes</taxon>
        <taxon>Stegomyia</taxon>
    </lineage>
</organism>
<evidence type="ECO:0000256" key="2">
    <source>
        <dbReference type="ARBA" id="ARBA00022692"/>
    </source>
</evidence>
<evidence type="ECO:0000256" key="3">
    <source>
        <dbReference type="ARBA" id="ARBA00022989"/>
    </source>
</evidence>
<dbReference type="VEuPathDB" id="VectorBase:AALFPA_075617"/>
<feature type="transmembrane region" description="Helical" evidence="5">
    <location>
        <begin position="101"/>
        <end position="120"/>
    </location>
</feature>
<keyword evidence="2 5" id="KW-0812">Transmembrane</keyword>
<keyword evidence="4 5" id="KW-0472">Membrane</keyword>
<name>A0A023EP36_AEDAL</name>
<evidence type="ECO:0000256" key="5">
    <source>
        <dbReference type="SAM" id="Phobius"/>
    </source>
</evidence>
<feature type="domain" description="Fatty acid hydroxylase" evidence="6">
    <location>
        <begin position="142"/>
        <end position="265"/>
    </location>
</feature>
<dbReference type="PANTHER" id="PTHR11863">
    <property type="entry name" value="STEROL DESATURASE"/>
    <property type="match status" value="1"/>
</dbReference>